<comment type="caution">
    <text evidence="4">The sequence shown here is derived from an EMBL/GenBank/DDBJ whole genome shotgun (WGS) entry which is preliminary data.</text>
</comment>
<protein>
    <submittedName>
        <fullName evidence="4">Lactonase family protein</fullName>
    </submittedName>
</protein>
<name>A0ABR7YH57_9SPHI</name>
<dbReference type="InterPro" id="IPR015943">
    <property type="entry name" value="WD40/YVTN_repeat-like_dom_sf"/>
</dbReference>
<feature type="signal peptide" evidence="3">
    <location>
        <begin position="1"/>
        <end position="25"/>
    </location>
</feature>
<gene>
    <name evidence="4" type="ORF">H8B04_14035</name>
</gene>
<dbReference type="SUPFAM" id="SSF51004">
    <property type="entry name" value="C-terminal (heme d1) domain of cytochrome cd1-nitrite reductase"/>
    <property type="match status" value="1"/>
</dbReference>
<evidence type="ECO:0000256" key="2">
    <source>
        <dbReference type="ARBA" id="ARBA00022526"/>
    </source>
</evidence>
<dbReference type="Pfam" id="PF10282">
    <property type="entry name" value="Lactonase"/>
    <property type="match status" value="1"/>
</dbReference>
<accession>A0ABR7YH57</accession>
<sequence length="363" mass="40671">MKRLFLSFILLSISTVVLHMNTVYAQHKKLYVGTYTSGSDSKGVYVYDFDERSGEATLAKTIAMDNPSFLARKGSILYTVNENSKGMLTVYDLDSDKILSHVSTDGEHPCHISLSPKDPVAVVSNYSSGSLALYSLNQDGSIHALDDILKFNGSSINKERQQESHIHSAFFNKEGSQVYVSDLGADLIYVFEIERQNDKYGFHIVQEIKTKLGGGPRHLVFSQDEKTLYSILEMTGEVQVFQQDNNDWVSKQIVPMYPADFKGEHGGGDIKLSKDGKHIFATNRGTANFIYQYKINQDGKLKVKRFSSVFGDSPRNINLSPSEKFIFVTNQNTNNITIFSKKMDNTKDVGLVLQIPKPVCVIF</sequence>
<keyword evidence="5" id="KW-1185">Reference proteome</keyword>
<proteinExistence type="inferred from homology"/>
<keyword evidence="2" id="KW-0313">Glucose metabolism</keyword>
<dbReference type="PANTHER" id="PTHR30344">
    <property type="entry name" value="6-PHOSPHOGLUCONOLACTONASE-RELATED"/>
    <property type="match status" value="1"/>
</dbReference>
<keyword evidence="2" id="KW-0119">Carbohydrate metabolism</keyword>
<organism evidence="4 5">
    <name type="scientific">Sphingobacterium litopenaei</name>
    <dbReference type="NCBI Taxonomy" id="2763500"/>
    <lineage>
        <taxon>Bacteria</taxon>
        <taxon>Pseudomonadati</taxon>
        <taxon>Bacteroidota</taxon>
        <taxon>Sphingobacteriia</taxon>
        <taxon>Sphingobacteriales</taxon>
        <taxon>Sphingobacteriaceae</taxon>
        <taxon>Sphingobacterium</taxon>
    </lineage>
</organism>
<evidence type="ECO:0000256" key="1">
    <source>
        <dbReference type="ARBA" id="ARBA00005564"/>
    </source>
</evidence>
<evidence type="ECO:0000256" key="3">
    <source>
        <dbReference type="SAM" id="SignalP"/>
    </source>
</evidence>
<dbReference type="InterPro" id="IPR019405">
    <property type="entry name" value="Lactonase_7-beta_prop"/>
</dbReference>
<dbReference type="Gene3D" id="2.130.10.10">
    <property type="entry name" value="YVTN repeat-like/Quinoprotein amine dehydrogenase"/>
    <property type="match status" value="1"/>
</dbReference>
<dbReference type="Proteomes" id="UP000651271">
    <property type="component" value="Unassembled WGS sequence"/>
</dbReference>
<dbReference type="RefSeq" id="WP_190302752.1">
    <property type="nucleotide sequence ID" value="NZ_JACOIJ010000034.1"/>
</dbReference>
<reference evidence="4 5" key="1">
    <citation type="submission" date="2020-08" db="EMBL/GenBank/DDBJ databases">
        <title>Sphingobacterium sp. DN04309 isolated from aquaculture water.</title>
        <authorList>
            <person name="Zhang M."/>
        </authorList>
    </citation>
    <scope>NUCLEOTIDE SEQUENCE [LARGE SCALE GENOMIC DNA]</scope>
    <source>
        <strain evidence="4 5">DN04309</strain>
    </source>
</reference>
<comment type="similarity">
    <text evidence="1">Belongs to the cycloisomerase 2 family.</text>
</comment>
<keyword evidence="3" id="KW-0732">Signal</keyword>
<evidence type="ECO:0000313" key="5">
    <source>
        <dbReference type="Proteomes" id="UP000651271"/>
    </source>
</evidence>
<dbReference type="InterPro" id="IPR011048">
    <property type="entry name" value="Haem_d1_sf"/>
</dbReference>
<dbReference type="InterPro" id="IPR050282">
    <property type="entry name" value="Cycloisomerase_2"/>
</dbReference>
<dbReference type="PANTHER" id="PTHR30344:SF1">
    <property type="entry name" value="6-PHOSPHOGLUCONOLACTONASE"/>
    <property type="match status" value="1"/>
</dbReference>
<dbReference type="EMBL" id="JACOIJ010000034">
    <property type="protein sequence ID" value="MBD1430660.1"/>
    <property type="molecule type" value="Genomic_DNA"/>
</dbReference>
<evidence type="ECO:0000313" key="4">
    <source>
        <dbReference type="EMBL" id="MBD1430660.1"/>
    </source>
</evidence>
<feature type="chain" id="PRO_5045518843" evidence="3">
    <location>
        <begin position="26"/>
        <end position="363"/>
    </location>
</feature>